<reference evidence="1 2" key="1">
    <citation type="journal article" date="2013" name="PLoS Pathog.">
        <title>Genomic analysis of the Kiwifruit pathogen Pseudomonas syringae pv. actinidiae provides insight into the origins of an emergent plant disease.</title>
        <authorList>
            <person name="McCann H.C."/>
            <person name="Rikkerink E.H."/>
            <person name="Bertels F."/>
            <person name="Fiers M."/>
            <person name="Lu A."/>
            <person name="Rees-George J."/>
            <person name="Andersen M.T."/>
            <person name="Gleave A.P."/>
            <person name="Haubold B."/>
            <person name="Wohlers M.W."/>
            <person name="Guttman D.S."/>
            <person name="Wang P.W."/>
            <person name="Straub C."/>
            <person name="Vanneste J.L."/>
            <person name="Rainey P.B."/>
            <person name="Templeton M.D."/>
        </authorList>
    </citation>
    <scope>NUCLEOTIDE SEQUENCE [LARGE SCALE GENOMIC DNA]</scope>
    <source>
        <strain evidence="1 2">ICMP 19096</strain>
    </source>
</reference>
<feature type="non-terminal residue" evidence="1">
    <location>
        <position position="79"/>
    </location>
</feature>
<evidence type="ECO:0000313" key="2">
    <source>
        <dbReference type="Proteomes" id="UP000018849"/>
    </source>
</evidence>
<accession>A0A656K4A2</accession>
<protein>
    <submittedName>
        <fullName evidence="1">Uncharacterized protein</fullName>
    </submittedName>
</protein>
<dbReference type="AlphaFoldDB" id="A0A656K4A2"/>
<proteinExistence type="predicted"/>
<organism evidence="1 2">
    <name type="scientific">Pseudomonas syringae pv. actinidiae ICMP 19096</name>
    <dbReference type="NCBI Taxonomy" id="1194405"/>
    <lineage>
        <taxon>Bacteria</taxon>
        <taxon>Pseudomonadati</taxon>
        <taxon>Pseudomonadota</taxon>
        <taxon>Gammaproteobacteria</taxon>
        <taxon>Pseudomonadales</taxon>
        <taxon>Pseudomonadaceae</taxon>
        <taxon>Pseudomonas</taxon>
        <taxon>Pseudomonas syringae</taxon>
    </lineage>
</organism>
<evidence type="ECO:0000313" key="1">
    <source>
        <dbReference type="EMBL" id="EPN68441.1"/>
    </source>
</evidence>
<comment type="caution">
    <text evidence="1">The sequence shown here is derived from an EMBL/GenBank/DDBJ whole genome shotgun (WGS) entry which is preliminary data.</text>
</comment>
<dbReference type="Proteomes" id="UP000018849">
    <property type="component" value="Unassembled WGS sequence"/>
</dbReference>
<dbReference type="EMBL" id="AOKF01000277">
    <property type="protein sequence ID" value="EPN68441.1"/>
    <property type="molecule type" value="Genomic_DNA"/>
</dbReference>
<name>A0A656K4A2_PSESF</name>
<sequence>MVLDKITPDENFSGMAARFATDTQVMVPKGYLERPASSLPQVIRIASASGVSPLRAQLSVSDDASVAVTPAKAFLAFEL</sequence>
<gene>
    <name evidence="1" type="ORF">A245_03598</name>
</gene>